<feature type="transmembrane region" description="Helical" evidence="5">
    <location>
        <begin position="393"/>
        <end position="413"/>
    </location>
</feature>
<comment type="caution">
    <text evidence="7">The sequence shown here is derived from an EMBL/GenBank/DDBJ whole genome shotgun (WGS) entry which is preliminary data.</text>
</comment>
<dbReference type="PANTHER" id="PTHR37422">
    <property type="entry name" value="TEICHURONIC ACID BIOSYNTHESIS PROTEIN TUAE"/>
    <property type="match status" value="1"/>
</dbReference>
<feature type="transmembrane region" description="Helical" evidence="5">
    <location>
        <begin position="236"/>
        <end position="254"/>
    </location>
</feature>
<evidence type="ECO:0000256" key="4">
    <source>
        <dbReference type="ARBA" id="ARBA00023136"/>
    </source>
</evidence>
<dbReference type="AlphaFoldDB" id="A0A0P6WZ37"/>
<evidence type="ECO:0000256" key="1">
    <source>
        <dbReference type="ARBA" id="ARBA00004141"/>
    </source>
</evidence>
<feature type="domain" description="O-antigen ligase-related" evidence="6">
    <location>
        <begin position="245"/>
        <end position="368"/>
    </location>
</feature>
<feature type="transmembrane region" description="Helical" evidence="5">
    <location>
        <begin position="362"/>
        <end position="381"/>
    </location>
</feature>
<proteinExistence type="predicted"/>
<dbReference type="Proteomes" id="UP000050417">
    <property type="component" value="Unassembled WGS sequence"/>
</dbReference>
<sequence length="444" mass="48666">MIRQFVSGSKKWMTWFAIAAMLASGFLAVFSQWIIAVIEQSGYPAWFSLAFLTGCILLVGVGFTAYEVLVWLCFSLIGFVRIEPAPFDYLLLVVMAIGWARGKLELFNVRQNVLVLSGLWIFILANLVSMVGVAAQPASWRFMLITFYLLVLFLFVRLYGHDEKAIHILLAGYLVSATVNAVLVILGLLGLGFASSMVGWSIRGVGFFKDPNVFGAYMASAAMIAMDRIVHSKGRWYRIVGYGVLTFLLGFTAVYSLSRAVWVSLVLSIGVYAWMLAKEAPRSAVIVLSVLLALAITAVFFLQSSQMAAFVSAHMRLQDYDMARFGNQYQGLIAGLTQPLGVGPAGWPNAHSLYVKTLAEHGLLGLVSLGMVIVGSIWPLIRRVAVMDGSRRALSAQVLLAILIGQLVNSVVIDSIHWRHLWVLLGIAWAFSDGPVTKQGEENG</sequence>
<feature type="transmembrane region" description="Helical" evidence="5">
    <location>
        <begin position="12"/>
        <end position="35"/>
    </location>
</feature>
<feature type="transmembrane region" description="Helical" evidence="5">
    <location>
        <begin position="114"/>
        <end position="135"/>
    </location>
</feature>
<feature type="transmembrane region" description="Helical" evidence="5">
    <location>
        <begin position="166"/>
        <end position="193"/>
    </location>
</feature>
<organism evidence="7 8">
    <name type="scientific">Ornatilinea apprima</name>
    <dbReference type="NCBI Taxonomy" id="1134406"/>
    <lineage>
        <taxon>Bacteria</taxon>
        <taxon>Bacillati</taxon>
        <taxon>Chloroflexota</taxon>
        <taxon>Anaerolineae</taxon>
        <taxon>Anaerolineales</taxon>
        <taxon>Anaerolineaceae</taxon>
        <taxon>Ornatilinea</taxon>
    </lineage>
</organism>
<comment type="subcellular location">
    <subcellularLocation>
        <location evidence="1">Membrane</location>
        <topology evidence="1">Multi-pass membrane protein</topology>
    </subcellularLocation>
</comment>
<feature type="transmembrane region" description="Helical" evidence="5">
    <location>
        <begin position="47"/>
        <end position="74"/>
    </location>
</feature>
<keyword evidence="8" id="KW-1185">Reference proteome</keyword>
<keyword evidence="4 5" id="KW-0472">Membrane</keyword>
<keyword evidence="3 5" id="KW-1133">Transmembrane helix</keyword>
<keyword evidence="2 5" id="KW-0812">Transmembrane</keyword>
<evidence type="ECO:0000313" key="7">
    <source>
        <dbReference type="EMBL" id="KPL72016.1"/>
    </source>
</evidence>
<accession>A0A0P6WZ37</accession>
<evidence type="ECO:0000256" key="2">
    <source>
        <dbReference type="ARBA" id="ARBA00022692"/>
    </source>
</evidence>
<gene>
    <name evidence="7" type="ORF">ADN00_16110</name>
</gene>
<dbReference type="InterPro" id="IPR051533">
    <property type="entry name" value="WaaL-like"/>
</dbReference>
<evidence type="ECO:0000256" key="5">
    <source>
        <dbReference type="SAM" id="Phobius"/>
    </source>
</evidence>
<dbReference type="PANTHER" id="PTHR37422:SF13">
    <property type="entry name" value="LIPOPOLYSACCHARIDE BIOSYNTHESIS PROTEIN PA4999-RELATED"/>
    <property type="match status" value="1"/>
</dbReference>
<reference evidence="7 8" key="1">
    <citation type="submission" date="2015-07" db="EMBL/GenBank/DDBJ databases">
        <title>Genome sequence of Ornatilinea apprima DSM 23815.</title>
        <authorList>
            <person name="Hemp J."/>
            <person name="Ward L.M."/>
            <person name="Pace L.A."/>
            <person name="Fischer W.W."/>
        </authorList>
    </citation>
    <scope>NUCLEOTIDE SEQUENCE [LARGE SCALE GENOMIC DNA]</scope>
    <source>
        <strain evidence="7 8">P3M-1</strain>
    </source>
</reference>
<evidence type="ECO:0000259" key="6">
    <source>
        <dbReference type="Pfam" id="PF04932"/>
    </source>
</evidence>
<dbReference type="InterPro" id="IPR007016">
    <property type="entry name" value="O-antigen_ligase-rel_domated"/>
</dbReference>
<dbReference type="GO" id="GO:0016020">
    <property type="term" value="C:membrane"/>
    <property type="evidence" value="ECO:0007669"/>
    <property type="project" value="UniProtKB-SubCell"/>
</dbReference>
<evidence type="ECO:0000256" key="3">
    <source>
        <dbReference type="ARBA" id="ARBA00022989"/>
    </source>
</evidence>
<protein>
    <recommendedName>
        <fullName evidence="6">O-antigen ligase-related domain-containing protein</fullName>
    </recommendedName>
</protein>
<feature type="transmembrane region" description="Helical" evidence="5">
    <location>
        <begin position="284"/>
        <end position="302"/>
    </location>
</feature>
<feature type="transmembrane region" description="Helical" evidence="5">
    <location>
        <begin position="142"/>
        <end position="160"/>
    </location>
</feature>
<feature type="transmembrane region" description="Helical" evidence="5">
    <location>
        <begin position="260"/>
        <end position="277"/>
    </location>
</feature>
<dbReference type="STRING" id="1134406.ADN00_16110"/>
<evidence type="ECO:0000313" key="8">
    <source>
        <dbReference type="Proteomes" id="UP000050417"/>
    </source>
</evidence>
<dbReference type="Pfam" id="PF04932">
    <property type="entry name" value="Wzy_C"/>
    <property type="match status" value="1"/>
</dbReference>
<dbReference type="EMBL" id="LGCL01000040">
    <property type="protein sequence ID" value="KPL72016.1"/>
    <property type="molecule type" value="Genomic_DNA"/>
</dbReference>
<dbReference type="OrthoDB" id="572012at2"/>
<name>A0A0P6WZ37_9CHLR</name>
<dbReference type="RefSeq" id="WP_152966394.1">
    <property type="nucleotide sequence ID" value="NZ_LGCL01000040.1"/>
</dbReference>